<name>A0A6C0CS14_9ZZZZ</name>
<feature type="transmembrane region" description="Helical" evidence="1">
    <location>
        <begin position="12"/>
        <end position="30"/>
    </location>
</feature>
<organism evidence="2">
    <name type="scientific">viral metagenome</name>
    <dbReference type="NCBI Taxonomy" id="1070528"/>
    <lineage>
        <taxon>unclassified sequences</taxon>
        <taxon>metagenomes</taxon>
        <taxon>organismal metagenomes</taxon>
    </lineage>
</organism>
<protein>
    <submittedName>
        <fullName evidence="2">Uncharacterized protein</fullName>
    </submittedName>
</protein>
<sequence length="81" mass="9081">MLQKLQKAIHTKFGQIVISIILGLGLASIFRKACDELNCLSFTAPKTSEVEKTIYKHGNDCFKFKATTKNCDKNVKSVRFA</sequence>
<proteinExistence type="predicted"/>
<reference evidence="2" key="1">
    <citation type="journal article" date="2020" name="Nature">
        <title>Giant virus diversity and host interactions through global metagenomics.</title>
        <authorList>
            <person name="Schulz F."/>
            <person name="Roux S."/>
            <person name="Paez-Espino D."/>
            <person name="Jungbluth S."/>
            <person name="Walsh D.A."/>
            <person name="Denef V.J."/>
            <person name="McMahon K.D."/>
            <person name="Konstantinidis K.T."/>
            <person name="Eloe-Fadrosh E.A."/>
            <person name="Kyrpides N.C."/>
            <person name="Woyke T."/>
        </authorList>
    </citation>
    <scope>NUCLEOTIDE SEQUENCE</scope>
    <source>
        <strain evidence="2">GVMAG-M-3300021425-30</strain>
    </source>
</reference>
<keyword evidence="1" id="KW-0812">Transmembrane</keyword>
<evidence type="ECO:0000313" key="2">
    <source>
        <dbReference type="EMBL" id="QHT06479.1"/>
    </source>
</evidence>
<dbReference type="EMBL" id="MN739469">
    <property type="protein sequence ID" value="QHT06479.1"/>
    <property type="molecule type" value="Genomic_DNA"/>
</dbReference>
<dbReference type="AlphaFoldDB" id="A0A6C0CS14"/>
<keyword evidence="1" id="KW-1133">Transmembrane helix</keyword>
<keyword evidence="1" id="KW-0472">Membrane</keyword>
<accession>A0A6C0CS14</accession>
<evidence type="ECO:0000256" key="1">
    <source>
        <dbReference type="SAM" id="Phobius"/>
    </source>
</evidence>